<dbReference type="Proteomes" id="UP000004367">
    <property type="component" value="Unassembled WGS sequence"/>
</dbReference>
<proteinExistence type="predicted"/>
<keyword evidence="3" id="KW-1185">Reference proteome</keyword>
<organism evidence="2 3">
    <name type="scientific">Mobilicoccus pelagius NBRC 104925</name>
    <dbReference type="NCBI Taxonomy" id="1089455"/>
    <lineage>
        <taxon>Bacteria</taxon>
        <taxon>Bacillati</taxon>
        <taxon>Actinomycetota</taxon>
        <taxon>Actinomycetes</taxon>
        <taxon>Micrococcales</taxon>
        <taxon>Dermatophilaceae</taxon>
        <taxon>Mobilicoccus</taxon>
    </lineage>
</organism>
<gene>
    <name evidence="2" type="ORF">MOPEL_083_00270</name>
</gene>
<dbReference type="RefSeq" id="WP_009482720.1">
    <property type="nucleotide sequence ID" value="NZ_BAFE01000061.1"/>
</dbReference>
<keyword evidence="1" id="KW-0472">Membrane</keyword>
<feature type="transmembrane region" description="Helical" evidence="1">
    <location>
        <begin position="54"/>
        <end position="70"/>
    </location>
</feature>
<dbReference type="AlphaFoldDB" id="H5USW4"/>
<keyword evidence="1" id="KW-1133">Transmembrane helix</keyword>
<evidence type="ECO:0000313" key="2">
    <source>
        <dbReference type="EMBL" id="GAB48822.1"/>
    </source>
</evidence>
<keyword evidence="1" id="KW-0812">Transmembrane</keyword>
<feature type="transmembrane region" description="Helical" evidence="1">
    <location>
        <begin position="28"/>
        <end position="48"/>
    </location>
</feature>
<reference evidence="2 3" key="1">
    <citation type="submission" date="2012-02" db="EMBL/GenBank/DDBJ databases">
        <title>Whole genome shotgun sequence of Mobilicoccus pelagius NBRC 104925.</title>
        <authorList>
            <person name="Yoshida Y."/>
            <person name="Hosoyama A."/>
            <person name="Tsuchikane K."/>
            <person name="Katsumata H."/>
            <person name="Yamazaki S."/>
            <person name="Fujita N."/>
        </authorList>
    </citation>
    <scope>NUCLEOTIDE SEQUENCE [LARGE SCALE GENOMIC DNA]</scope>
    <source>
        <strain evidence="2 3">NBRC 104925</strain>
    </source>
</reference>
<evidence type="ECO:0000256" key="1">
    <source>
        <dbReference type="SAM" id="Phobius"/>
    </source>
</evidence>
<evidence type="ECO:0000313" key="3">
    <source>
        <dbReference type="Proteomes" id="UP000004367"/>
    </source>
</evidence>
<accession>H5USW4</accession>
<protein>
    <submittedName>
        <fullName evidence="2">Uncharacterized protein</fullName>
    </submittedName>
</protein>
<dbReference type="EMBL" id="BAFE01000061">
    <property type="protein sequence ID" value="GAB48822.1"/>
    <property type="molecule type" value="Genomic_DNA"/>
</dbReference>
<sequence length="75" mass="7774">MSLLTVLPPTVDDRKPVFDHASTDRSPAALALAVAFVTLLCVVASMVATTTVPLMIAAFAVVAGLAVGLVRPTRR</sequence>
<comment type="caution">
    <text evidence="2">The sequence shown here is derived from an EMBL/GenBank/DDBJ whole genome shotgun (WGS) entry which is preliminary data.</text>
</comment>
<name>H5USW4_9MICO</name>